<dbReference type="OrthoDB" id="6266434at2759"/>
<comment type="caution">
    <text evidence="2">The sequence shown here is derived from an EMBL/GenBank/DDBJ whole genome shotgun (WGS) entry which is preliminary data.</text>
</comment>
<feature type="compositionally biased region" description="Basic and acidic residues" evidence="1">
    <location>
        <begin position="58"/>
        <end position="69"/>
    </location>
</feature>
<dbReference type="STRING" id="147828.A0A4S2L5R2"/>
<name>A0A4S2L5R2_OPIFE</name>
<organism evidence="2 3">
    <name type="scientific">Opisthorchis felineus</name>
    <dbReference type="NCBI Taxonomy" id="147828"/>
    <lineage>
        <taxon>Eukaryota</taxon>
        <taxon>Metazoa</taxon>
        <taxon>Spiralia</taxon>
        <taxon>Lophotrochozoa</taxon>
        <taxon>Platyhelminthes</taxon>
        <taxon>Trematoda</taxon>
        <taxon>Digenea</taxon>
        <taxon>Opisthorchiida</taxon>
        <taxon>Opisthorchiata</taxon>
        <taxon>Opisthorchiidae</taxon>
        <taxon>Opisthorchis</taxon>
    </lineage>
</organism>
<keyword evidence="3" id="KW-1185">Reference proteome</keyword>
<evidence type="ECO:0000313" key="3">
    <source>
        <dbReference type="Proteomes" id="UP000308267"/>
    </source>
</evidence>
<proteinExistence type="predicted"/>
<accession>A0A4S2L5R2</accession>
<dbReference type="Proteomes" id="UP000308267">
    <property type="component" value="Unassembled WGS sequence"/>
</dbReference>
<dbReference type="AlphaFoldDB" id="A0A4S2L5R2"/>
<feature type="region of interest" description="Disordered" evidence="1">
    <location>
        <begin position="101"/>
        <end position="124"/>
    </location>
</feature>
<feature type="region of interest" description="Disordered" evidence="1">
    <location>
        <begin position="214"/>
        <end position="233"/>
    </location>
</feature>
<feature type="compositionally biased region" description="Polar residues" evidence="1">
    <location>
        <begin position="26"/>
        <end position="52"/>
    </location>
</feature>
<evidence type="ECO:0000256" key="1">
    <source>
        <dbReference type="SAM" id="MobiDB-lite"/>
    </source>
</evidence>
<gene>
    <name evidence="2" type="ORF">CRM22_009772</name>
</gene>
<protein>
    <submittedName>
        <fullName evidence="2">Uncharacterized protein</fullName>
    </submittedName>
</protein>
<sequence>MFLSHLRSRNFSPSIPIPDGICPDLSTLTTAKPVRQSNRTRGFTQAGYSSPDNETDNEEKQLSETEENTRTQTLPDNLKQVREVTANYRTQVRFCREGVDHRKPAFDTGDDDNSQTLYSKPQQAKVAVDANPSAQMNMDTTHIMNLDIAVNEAKVSVAISPAGHMEDAVYQADPVSITSPNSTLVKTMTSVAAVNTSGVRHPVVEQTRLKVANSGSNVSDVSRRLPSSKGAPNVHKKRRIIVLNQKVFCHILTESQRLLTTSGHP</sequence>
<reference evidence="2 3" key="1">
    <citation type="journal article" date="2019" name="BMC Genomics">
        <title>New insights from Opisthorchis felineus genome: update on genomics of the epidemiologically important liver flukes.</title>
        <authorList>
            <person name="Ershov N.I."/>
            <person name="Mordvinov V.A."/>
            <person name="Prokhortchouk E.B."/>
            <person name="Pakharukova M.Y."/>
            <person name="Gunbin K.V."/>
            <person name="Ustyantsev K."/>
            <person name="Genaev M.A."/>
            <person name="Blinov A.G."/>
            <person name="Mazur A."/>
            <person name="Boulygina E."/>
            <person name="Tsygankova S."/>
            <person name="Khrameeva E."/>
            <person name="Chekanov N."/>
            <person name="Fan G."/>
            <person name="Xiao A."/>
            <person name="Zhang H."/>
            <person name="Xu X."/>
            <person name="Yang H."/>
            <person name="Solovyev V."/>
            <person name="Lee S.M."/>
            <person name="Liu X."/>
            <person name="Afonnikov D.A."/>
            <person name="Skryabin K.G."/>
        </authorList>
    </citation>
    <scope>NUCLEOTIDE SEQUENCE [LARGE SCALE GENOMIC DNA]</scope>
    <source>
        <strain evidence="2">AK-0245</strain>
        <tissue evidence="2">Whole organism</tissue>
    </source>
</reference>
<dbReference type="EMBL" id="SJOL01009345">
    <property type="protein sequence ID" value="TGZ58071.1"/>
    <property type="molecule type" value="Genomic_DNA"/>
</dbReference>
<feature type="region of interest" description="Disordered" evidence="1">
    <location>
        <begin position="1"/>
        <end position="75"/>
    </location>
</feature>
<evidence type="ECO:0000313" key="2">
    <source>
        <dbReference type="EMBL" id="TGZ58071.1"/>
    </source>
</evidence>